<sequence>MKLRTHFVFSVGLLVLVNSFVFSSFYFSSLLVSSFISVLGNSVIDKLGHREVLTRRGQVPVRTPLTHTLPRSVFWGFIASIPVIVVLSLLYGVAFNAQILATLIGGILVGPSHMLLDVFTERGIYVKRKGKWKRFALAHFSYDNPLANGIAILAGVIMLFAALYLHNYHFYYHYYKYYF</sequence>
<dbReference type="AlphaFoldDB" id="A0AAQ4CUU0"/>
<evidence type="ECO:0000313" key="3">
    <source>
        <dbReference type="Proteomes" id="UP001319921"/>
    </source>
</evidence>
<keyword evidence="1" id="KW-0812">Transmembrane</keyword>
<dbReference type="EMBL" id="AP025226">
    <property type="protein sequence ID" value="BDB99571.1"/>
    <property type="molecule type" value="Genomic_DNA"/>
</dbReference>
<protein>
    <recommendedName>
        <fullName evidence="4">DUF1286 domain-containing protein</fullName>
    </recommendedName>
</protein>
<dbReference type="InterPro" id="IPR009705">
    <property type="entry name" value="DUF1286"/>
</dbReference>
<gene>
    <name evidence="2" type="ORF">SACC_25880</name>
</gene>
<name>A0AAQ4CUU0_9CREN</name>
<keyword evidence="1" id="KW-0472">Membrane</keyword>
<evidence type="ECO:0008006" key="4">
    <source>
        <dbReference type="Google" id="ProtNLM"/>
    </source>
</evidence>
<reference evidence="2 3" key="1">
    <citation type="journal article" date="2022" name="Microbiol. Resour. Announc.">
        <title>Complete Genome Sequence of the Hyperthermophilic and Acidophilic Archaeon Saccharolobus caldissimus Strain HS-3T.</title>
        <authorList>
            <person name="Sakai H.D."/>
            <person name="Kurosawa N."/>
        </authorList>
    </citation>
    <scope>NUCLEOTIDE SEQUENCE [LARGE SCALE GENOMIC DNA]</scope>
    <source>
        <strain evidence="2 3">JCM32116</strain>
    </source>
</reference>
<feature type="transmembrane region" description="Helical" evidence="1">
    <location>
        <begin position="146"/>
        <end position="165"/>
    </location>
</feature>
<dbReference type="GeneID" id="68867306"/>
<evidence type="ECO:0000256" key="1">
    <source>
        <dbReference type="SAM" id="Phobius"/>
    </source>
</evidence>
<keyword evidence="3" id="KW-1185">Reference proteome</keyword>
<evidence type="ECO:0000313" key="2">
    <source>
        <dbReference type="EMBL" id="BDB99571.1"/>
    </source>
</evidence>
<organism evidence="2 3">
    <name type="scientific">Saccharolobus caldissimus</name>
    <dbReference type="NCBI Taxonomy" id="1702097"/>
    <lineage>
        <taxon>Archaea</taxon>
        <taxon>Thermoproteota</taxon>
        <taxon>Thermoprotei</taxon>
        <taxon>Sulfolobales</taxon>
        <taxon>Sulfolobaceae</taxon>
        <taxon>Saccharolobus</taxon>
    </lineage>
</organism>
<dbReference type="Proteomes" id="UP001319921">
    <property type="component" value="Chromosome"/>
</dbReference>
<accession>A0AAQ4CUU0</accession>
<dbReference type="Pfam" id="PF06939">
    <property type="entry name" value="DUF1286"/>
    <property type="match status" value="1"/>
</dbReference>
<proteinExistence type="predicted"/>
<feature type="transmembrane region" description="Helical" evidence="1">
    <location>
        <begin position="72"/>
        <end position="93"/>
    </location>
</feature>
<dbReference type="KEGG" id="scas:SACC_25880"/>
<keyword evidence="1" id="KW-1133">Transmembrane helix</keyword>
<dbReference type="RefSeq" id="WP_229569955.1">
    <property type="nucleotide sequence ID" value="NZ_AP025226.1"/>
</dbReference>
<feature type="transmembrane region" description="Helical" evidence="1">
    <location>
        <begin position="6"/>
        <end position="27"/>
    </location>
</feature>
<feature type="transmembrane region" description="Helical" evidence="1">
    <location>
        <begin position="99"/>
        <end position="125"/>
    </location>
</feature>